<accession>A0ABS6HNB4</accession>
<evidence type="ECO:0000313" key="2">
    <source>
        <dbReference type="EMBL" id="MBU8824106.1"/>
    </source>
</evidence>
<feature type="region of interest" description="Disordered" evidence="1">
    <location>
        <begin position="20"/>
        <end position="51"/>
    </location>
</feature>
<dbReference type="EMBL" id="JAHBOM010000010">
    <property type="protein sequence ID" value="MBU8824106.1"/>
    <property type="molecule type" value="Genomic_DNA"/>
</dbReference>
<comment type="caution">
    <text evidence="2">The sequence shown here is derived from an EMBL/GenBank/DDBJ whole genome shotgun (WGS) entry which is preliminary data.</text>
</comment>
<evidence type="ECO:0000313" key="3">
    <source>
        <dbReference type="Proteomes" id="UP000696413"/>
    </source>
</evidence>
<keyword evidence="3" id="KW-1185">Reference proteome</keyword>
<dbReference type="RefSeq" id="WP_214394958.1">
    <property type="nucleotide sequence ID" value="NZ_JAHBOL010000014.1"/>
</dbReference>
<reference evidence="2 3" key="1">
    <citation type="submission" date="2021-05" db="EMBL/GenBank/DDBJ databases">
        <title>Draft Genome Sequences of Clinical Respiratory Isolates of Mycobacterium goodii Recovered in Ireland.</title>
        <authorList>
            <person name="Flanagan P.R."/>
            <person name="Mok S."/>
            <person name="Roycroft E."/>
            <person name="Rogers T.R."/>
            <person name="Fitzgibbon M."/>
        </authorList>
    </citation>
    <scope>NUCLEOTIDE SEQUENCE [LARGE SCALE GENOMIC DNA]</scope>
    <source>
        <strain evidence="2 3">14IE55</strain>
    </source>
</reference>
<sequence>MTAPTPPADAQWGIQWEVFIQPDGRPGPPQQPEYTQPYPVSYDDNGQPIPLTEDQQTANAAAYAQYLSLLEQWREDITAYDAQTAALISDDANWRTTVFSAADEATARTMYPIIKQGNEGNPQTRNFILVWALPVNWTAAPE</sequence>
<dbReference type="Proteomes" id="UP000696413">
    <property type="component" value="Unassembled WGS sequence"/>
</dbReference>
<evidence type="ECO:0008006" key="4">
    <source>
        <dbReference type="Google" id="ProtNLM"/>
    </source>
</evidence>
<evidence type="ECO:0000256" key="1">
    <source>
        <dbReference type="SAM" id="MobiDB-lite"/>
    </source>
</evidence>
<name>A0ABS6HNB4_MYCGD</name>
<organism evidence="2 3">
    <name type="scientific">Mycolicibacterium goodii</name>
    <name type="common">Mycobacterium goodii</name>
    <dbReference type="NCBI Taxonomy" id="134601"/>
    <lineage>
        <taxon>Bacteria</taxon>
        <taxon>Bacillati</taxon>
        <taxon>Actinomycetota</taxon>
        <taxon>Actinomycetes</taxon>
        <taxon>Mycobacteriales</taxon>
        <taxon>Mycobacteriaceae</taxon>
        <taxon>Mycolicibacterium</taxon>
    </lineage>
</organism>
<proteinExistence type="predicted"/>
<gene>
    <name evidence="2" type="ORF">KL859_14670</name>
</gene>
<protein>
    <recommendedName>
        <fullName evidence="4">Bacteriophage protein</fullName>
    </recommendedName>
</protein>